<dbReference type="EMBL" id="BMRP01000001">
    <property type="protein sequence ID" value="GGU43361.1"/>
    <property type="molecule type" value="Genomic_DNA"/>
</dbReference>
<feature type="signal peptide" evidence="1">
    <location>
        <begin position="1"/>
        <end position="31"/>
    </location>
</feature>
<accession>A0ABQ2ULA1</accession>
<gene>
    <name evidence="2" type="ORF">GCM10010211_03460</name>
</gene>
<keyword evidence="1" id="KW-0732">Signal</keyword>
<evidence type="ECO:0000256" key="1">
    <source>
        <dbReference type="SAM" id="SignalP"/>
    </source>
</evidence>
<proteinExistence type="predicted"/>
<keyword evidence="3" id="KW-1185">Reference proteome</keyword>
<organism evidence="2 3">
    <name type="scientific">Streptomyces albospinus</name>
    <dbReference type="NCBI Taxonomy" id="285515"/>
    <lineage>
        <taxon>Bacteria</taxon>
        <taxon>Bacillati</taxon>
        <taxon>Actinomycetota</taxon>
        <taxon>Actinomycetes</taxon>
        <taxon>Kitasatosporales</taxon>
        <taxon>Streptomycetaceae</taxon>
        <taxon>Streptomyces</taxon>
    </lineage>
</organism>
<evidence type="ECO:0000313" key="3">
    <source>
        <dbReference type="Proteomes" id="UP000654471"/>
    </source>
</evidence>
<evidence type="ECO:0000313" key="2">
    <source>
        <dbReference type="EMBL" id="GGU43361.1"/>
    </source>
</evidence>
<dbReference type="Proteomes" id="UP000654471">
    <property type="component" value="Unassembled WGS sequence"/>
</dbReference>
<sequence>MPRPYRPAGRRTRRPAALVALAAAAVLPLTACSVDAAKATPVTKTFPYTGRTLKLTTHEVATELIAGDRHDIKVTRWFAAAAGTEHLRWVLKGDTLDIDAGCSGLALCDARFRVEVPRGTAVIKDGRPVSPTGAAATAGERG</sequence>
<reference evidence="3" key="1">
    <citation type="journal article" date="2019" name="Int. J. Syst. Evol. Microbiol.">
        <title>The Global Catalogue of Microorganisms (GCM) 10K type strain sequencing project: providing services to taxonomists for standard genome sequencing and annotation.</title>
        <authorList>
            <consortium name="The Broad Institute Genomics Platform"/>
            <consortium name="The Broad Institute Genome Sequencing Center for Infectious Disease"/>
            <person name="Wu L."/>
            <person name="Ma J."/>
        </authorList>
    </citation>
    <scope>NUCLEOTIDE SEQUENCE [LARGE SCALE GENOMIC DNA]</scope>
    <source>
        <strain evidence="3">JCM 3399</strain>
    </source>
</reference>
<comment type="caution">
    <text evidence="2">The sequence shown here is derived from an EMBL/GenBank/DDBJ whole genome shotgun (WGS) entry which is preliminary data.</text>
</comment>
<dbReference type="RefSeq" id="WP_189295546.1">
    <property type="nucleotide sequence ID" value="NZ_BMRP01000001.1"/>
</dbReference>
<feature type="chain" id="PRO_5046416340" description="Lipoprotein" evidence="1">
    <location>
        <begin position="32"/>
        <end position="142"/>
    </location>
</feature>
<protein>
    <recommendedName>
        <fullName evidence="4">Lipoprotein</fullName>
    </recommendedName>
</protein>
<evidence type="ECO:0008006" key="4">
    <source>
        <dbReference type="Google" id="ProtNLM"/>
    </source>
</evidence>
<name>A0ABQ2ULA1_9ACTN</name>